<dbReference type="GO" id="GO:0016874">
    <property type="term" value="F:ligase activity"/>
    <property type="evidence" value="ECO:0007669"/>
    <property type="project" value="UniProtKB-KW"/>
</dbReference>
<dbReference type="GO" id="GO:0000820">
    <property type="term" value="P:regulation of glutamine family amino acid metabolic process"/>
    <property type="evidence" value="ECO:0007669"/>
    <property type="project" value="UniProtKB-UniRule"/>
</dbReference>
<comment type="catalytic activity">
    <reaction evidence="7">
        <text>[glutamine synthetase]-O(4)-(5'-adenylyl)-L-tyrosine + phosphate = [glutamine synthetase]-L-tyrosine + ADP</text>
        <dbReference type="Rhea" id="RHEA:43716"/>
        <dbReference type="Rhea" id="RHEA-COMP:10660"/>
        <dbReference type="Rhea" id="RHEA-COMP:10661"/>
        <dbReference type="ChEBI" id="CHEBI:43474"/>
        <dbReference type="ChEBI" id="CHEBI:46858"/>
        <dbReference type="ChEBI" id="CHEBI:83624"/>
        <dbReference type="ChEBI" id="CHEBI:456216"/>
        <dbReference type="EC" id="2.7.7.89"/>
    </reaction>
</comment>
<name>A0A1R4H9Y6_9GAMM</name>
<keyword evidence="1 7" id="KW-0808">Transferase</keyword>
<keyword evidence="11" id="KW-1185">Reference proteome</keyword>
<feature type="domain" description="Glutamate-ammonia ligase adenylyltransferase repeated" evidence="8">
    <location>
        <begin position="57"/>
        <end position="300"/>
    </location>
</feature>
<proteinExistence type="inferred from homology"/>
<dbReference type="InterPro" id="IPR013546">
    <property type="entry name" value="PII_UdlTrfase/GS_AdlTrfase"/>
</dbReference>
<dbReference type="HAMAP" id="MF_00802">
    <property type="entry name" value="GlnE"/>
    <property type="match status" value="1"/>
</dbReference>
<feature type="region of interest" description="Adenylyl removase" evidence="7">
    <location>
        <begin position="1"/>
        <end position="462"/>
    </location>
</feature>
<evidence type="ECO:0000259" key="8">
    <source>
        <dbReference type="Pfam" id="PF03710"/>
    </source>
</evidence>
<accession>A0A1R4H9Y6</accession>
<evidence type="ECO:0000256" key="3">
    <source>
        <dbReference type="ARBA" id="ARBA00022741"/>
    </source>
</evidence>
<evidence type="ECO:0000259" key="9">
    <source>
        <dbReference type="Pfam" id="PF08335"/>
    </source>
</evidence>
<dbReference type="SUPFAM" id="SSF81593">
    <property type="entry name" value="Nucleotidyltransferase substrate binding subunit/domain"/>
    <property type="match status" value="2"/>
</dbReference>
<dbReference type="InterPro" id="IPR043519">
    <property type="entry name" value="NT_sf"/>
</dbReference>
<evidence type="ECO:0000256" key="5">
    <source>
        <dbReference type="ARBA" id="ARBA00022842"/>
    </source>
</evidence>
<comment type="catalytic activity">
    <reaction evidence="7">
        <text>[glutamine synthetase]-L-tyrosine + ATP = [glutamine synthetase]-O(4)-(5'-adenylyl)-L-tyrosine + diphosphate</text>
        <dbReference type="Rhea" id="RHEA:18589"/>
        <dbReference type="Rhea" id="RHEA-COMP:10660"/>
        <dbReference type="Rhea" id="RHEA-COMP:10661"/>
        <dbReference type="ChEBI" id="CHEBI:30616"/>
        <dbReference type="ChEBI" id="CHEBI:33019"/>
        <dbReference type="ChEBI" id="CHEBI:46858"/>
        <dbReference type="ChEBI" id="CHEBI:83624"/>
        <dbReference type="EC" id="2.7.7.42"/>
    </reaction>
</comment>
<dbReference type="Pfam" id="PF03710">
    <property type="entry name" value="GlnE"/>
    <property type="match status" value="2"/>
</dbReference>
<dbReference type="Proteomes" id="UP000195667">
    <property type="component" value="Unassembled WGS sequence"/>
</dbReference>
<evidence type="ECO:0000256" key="7">
    <source>
        <dbReference type="HAMAP-Rule" id="MF_00802"/>
    </source>
</evidence>
<dbReference type="Pfam" id="PF08335">
    <property type="entry name" value="GlnD_UR_UTase"/>
    <property type="match status" value="2"/>
</dbReference>
<comment type="similarity">
    <text evidence="7">Belongs to the GlnE family.</text>
</comment>
<dbReference type="PANTHER" id="PTHR30621:SF0">
    <property type="entry name" value="BIFUNCTIONAL GLUTAMINE SYNTHETASE ADENYLYLTRANSFERASE_ADENYLYL-REMOVING ENZYME"/>
    <property type="match status" value="1"/>
</dbReference>
<dbReference type="GO" id="GO:0008882">
    <property type="term" value="F:[glutamate-ammonia-ligase] adenylyltransferase activity"/>
    <property type="evidence" value="ECO:0007669"/>
    <property type="project" value="UniProtKB-UniRule"/>
</dbReference>
<dbReference type="EC" id="2.7.7.89" evidence="7"/>
<comment type="function">
    <text evidence="7">Involved in the regulation of glutamine synthetase GlnA, a key enzyme in the process to assimilate ammonia. When cellular nitrogen levels are high, the C-terminal adenylyl transferase (AT) inactivates GlnA by covalent transfer of an adenylyl group from ATP to specific tyrosine residue of GlnA, thus reducing its activity. Conversely, when nitrogen levels are low, the N-terminal adenylyl removase (AR) activates GlnA by removing the adenylyl group by phosphorolysis, increasing its activity. The regulatory region of GlnE binds the signal transduction protein PII (GlnB) which indicates the nitrogen status of the cell.</text>
</comment>
<keyword evidence="2 7" id="KW-0548">Nucleotidyltransferase</keyword>
<evidence type="ECO:0000313" key="10">
    <source>
        <dbReference type="EMBL" id="SJM93074.1"/>
    </source>
</evidence>
<feature type="domain" description="Glutamate-ammonia ligase adenylyltransferase repeated" evidence="8">
    <location>
        <begin position="573"/>
        <end position="829"/>
    </location>
</feature>
<keyword evidence="6 7" id="KW-0511">Multifunctional enzyme</keyword>
<keyword evidence="5 7" id="KW-0460">Magnesium</keyword>
<dbReference type="NCBIfam" id="NF008292">
    <property type="entry name" value="PRK11072.1"/>
    <property type="match status" value="1"/>
</dbReference>
<evidence type="ECO:0000313" key="11">
    <source>
        <dbReference type="Proteomes" id="UP000195667"/>
    </source>
</evidence>
<evidence type="ECO:0000256" key="4">
    <source>
        <dbReference type="ARBA" id="ARBA00022840"/>
    </source>
</evidence>
<dbReference type="GO" id="GO:0005829">
    <property type="term" value="C:cytosol"/>
    <property type="evidence" value="ECO:0007669"/>
    <property type="project" value="TreeGrafter"/>
</dbReference>
<reference evidence="11" key="1">
    <citation type="submission" date="2017-02" db="EMBL/GenBank/DDBJ databases">
        <authorList>
            <person name="Daims H."/>
        </authorList>
    </citation>
    <scope>NUCLEOTIDE SEQUENCE [LARGE SCALE GENOMIC DNA]</scope>
</reference>
<keyword evidence="10" id="KW-0436">Ligase</keyword>
<dbReference type="SUPFAM" id="SSF81301">
    <property type="entry name" value="Nucleotidyltransferase"/>
    <property type="match status" value="2"/>
</dbReference>
<comment type="cofactor">
    <cofactor evidence="7">
        <name>Mg(2+)</name>
        <dbReference type="ChEBI" id="CHEBI:18420"/>
    </cofactor>
</comment>
<feature type="domain" description="PII-uridylyltransferase/Glutamine-synthetase adenylyltransferase" evidence="9">
    <location>
        <begin position="322"/>
        <end position="460"/>
    </location>
</feature>
<gene>
    <name evidence="7 10" type="primary">glnE</name>
    <name evidence="10" type="ORF">CRENPOLYSF1_380017</name>
</gene>
<feature type="domain" description="PII-uridylyltransferase/Glutamine-synthetase adenylyltransferase" evidence="9">
    <location>
        <begin position="852"/>
        <end position="936"/>
    </location>
</feature>
<dbReference type="EMBL" id="FUKI01000113">
    <property type="protein sequence ID" value="SJM93074.1"/>
    <property type="molecule type" value="Genomic_DNA"/>
</dbReference>
<dbReference type="Gene3D" id="1.20.120.1510">
    <property type="match status" value="1"/>
</dbReference>
<dbReference type="GO" id="GO:0000287">
    <property type="term" value="F:magnesium ion binding"/>
    <property type="evidence" value="ECO:0007669"/>
    <property type="project" value="UniProtKB-UniRule"/>
</dbReference>
<evidence type="ECO:0000256" key="1">
    <source>
        <dbReference type="ARBA" id="ARBA00022679"/>
    </source>
</evidence>
<dbReference type="GO" id="GO:0005524">
    <property type="term" value="F:ATP binding"/>
    <property type="evidence" value="ECO:0007669"/>
    <property type="project" value="UniProtKB-UniRule"/>
</dbReference>
<organism evidence="10 11">
    <name type="scientific">Crenothrix polyspora</name>
    <dbReference type="NCBI Taxonomy" id="360316"/>
    <lineage>
        <taxon>Bacteria</taxon>
        <taxon>Pseudomonadati</taxon>
        <taxon>Pseudomonadota</taxon>
        <taxon>Gammaproteobacteria</taxon>
        <taxon>Methylococcales</taxon>
        <taxon>Crenotrichaceae</taxon>
        <taxon>Crenothrix</taxon>
    </lineage>
</organism>
<evidence type="ECO:0000256" key="6">
    <source>
        <dbReference type="ARBA" id="ARBA00023268"/>
    </source>
</evidence>
<dbReference type="FunFam" id="3.30.460.10:FF:000009">
    <property type="entry name" value="Bifunctional glutamine synthetase adenylyltransferase/adenylyl-removing enzyme"/>
    <property type="match status" value="2"/>
</dbReference>
<feature type="region of interest" description="Adenylyl transferase" evidence="7">
    <location>
        <begin position="468"/>
        <end position="968"/>
    </location>
</feature>
<dbReference type="AlphaFoldDB" id="A0A1R4H9Y6"/>
<dbReference type="Gene3D" id="3.30.460.10">
    <property type="entry name" value="Beta Polymerase, domain 2"/>
    <property type="match status" value="2"/>
</dbReference>
<dbReference type="GO" id="GO:0047388">
    <property type="term" value="F:[glutamine synthetase]-adenylyl-L-tyrosine phosphorylase activity"/>
    <property type="evidence" value="ECO:0007669"/>
    <property type="project" value="UniProtKB-EC"/>
</dbReference>
<dbReference type="FunFam" id="1.20.120.330:FF:000005">
    <property type="entry name" value="Bifunctional glutamine synthetase adenylyltransferase/adenylyl-removing enzyme"/>
    <property type="match status" value="1"/>
</dbReference>
<dbReference type="CDD" id="cd05401">
    <property type="entry name" value="NT_GlnE_GlnD_like"/>
    <property type="match status" value="2"/>
</dbReference>
<evidence type="ECO:0000256" key="2">
    <source>
        <dbReference type="ARBA" id="ARBA00022695"/>
    </source>
</evidence>
<keyword evidence="3 7" id="KW-0547">Nucleotide-binding</keyword>
<dbReference type="InterPro" id="IPR005190">
    <property type="entry name" value="GlnE_rpt_dom"/>
</dbReference>
<keyword evidence="4 7" id="KW-0067">ATP-binding</keyword>
<sequence length="968" mass="109017">MHPKSTPRIDMDAIDFINTENLPEALQISVSNALNDWYQRVSELGLAVPEDDKFKASLAKVWCSSQFIAESCTRKPQMLLDLISSGDLIMPYPADHYGQALSHNIASTEAELMAALRQFRRREMVRIAWRDLADWAPLSETLMDLSLLADACIQTALAFAYQQNCARFGTPMLPSGQPQQMIVLGMGKLGAYELNYSSDIDLIFAYPQDGELTDRNATTYGEFFTRVCKSLLKILDEITVDGFVFRTDIRLRPYGDSGAVIMTFDGMEIYYQTQAREWERYAMIKARQVAGDFDTGKQLLAMLKAFVYRRYLDYGAFEELRSLKLQISQELRRKDRRENIKLGPGGIREVEFIGQAFQLIRGGSEKRLQTRGIVDVLHLLGELHLLTADDAAQLIQSYQFLRRAENHIQQYQDKQTHDLPTDPNVQQILAYSLNYADWHSFKQALDTVRAQVQTVFDQVFSVAKQIQGHDNSQKIWACSADDSELLQHLADYGFQDGEHSLIALKYFKNSLAMKRLTTKGLGVLNRLMPQLLAALSQTPNADVTLKRALALFESVASRNVYLSLLGENPHALAQLLRLLSASPWFGDYLSRYPILFDDLLDPRTLFEPLNKTNLNAQLTALLAAVDSDDEERLMNVLRHFKQQQVLRVAAADIMGIIPLMVVSDYLTWIAETVLSHVIGCAWRSLIAKHGCPPDCTPDGACPVSGFAVVGFGKLGGIELGYSSDLDMVFLYSCLDGNADTTGIKPISCAQFYGRLGLKVQRSLDTKLLSGMLYDVDMRLRPHGDSGLLVTNINAYENYLSKEAWTWEHQALVRGRFIAGDLALKSQFEAIRQRILSLPRDVNTLKIEVRDMRQKMRDHLSIKEINTFDLKQSKGGIADIEFIVQFAVLALAAHHPSISIFTDNIRLLAALQAQGFMTADVADTLKTAYCTYRDIGHKRALQGETAQVDDAQIALLRAKVTHIWHTFME</sequence>
<dbReference type="PANTHER" id="PTHR30621">
    <property type="entry name" value="GLUTAMINE SYNTHETASE ADENYLYLTRANSFERASE"/>
    <property type="match status" value="1"/>
</dbReference>
<protein>
    <recommendedName>
        <fullName evidence="7">Bifunctional glutamine synthetase adenylyltransferase/adenylyl-removing enzyme</fullName>
    </recommendedName>
    <alternativeName>
        <fullName evidence="7">ATP:glutamine synthetase adenylyltransferase</fullName>
    </alternativeName>
    <alternativeName>
        <fullName evidence="7">ATase</fullName>
    </alternativeName>
    <domain>
        <recommendedName>
            <fullName evidence="7">Glutamine synthetase adenylyl-L-tyrosine phosphorylase</fullName>
            <ecNumber evidence="7">2.7.7.89</ecNumber>
        </recommendedName>
        <alternativeName>
            <fullName evidence="7">Adenylyl removase</fullName>
            <shortName evidence="7">AR</shortName>
            <shortName evidence="7">AT-N</shortName>
        </alternativeName>
    </domain>
    <domain>
        <recommendedName>
            <fullName evidence="7">Glutamine synthetase adenylyl transferase</fullName>
            <ecNumber evidence="7">2.7.7.42</ecNumber>
        </recommendedName>
        <alternativeName>
            <fullName evidence="7">Adenylyl transferase</fullName>
            <shortName evidence="7">AT</shortName>
            <shortName evidence="7">AT-C</shortName>
        </alternativeName>
    </domain>
</protein>
<dbReference type="EC" id="2.7.7.42" evidence="7"/>
<dbReference type="InterPro" id="IPR023057">
    <property type="entry name" value="GlnE"/>
</dbReference>
<dbReference type="Gene3D" id="1.20.120.330">
    <property type="entry name" value="Nucleotidyltransferases domain 2"/>
    <property type="match status" value="2"/>
</dbReference>